<gene>
    <name evidence="2" type="ORF">D477_021333</name>
</gene>
<sequence length="451" mass="46432">APAPGDALTVEIAGRPQPLFAGDVTVVERSYAANANRLLRLRAYDALHRLRKRQSTRLLEATDLAGLAAALSAGTGLQVSSRAAGHAVGPVYQCGRSDLAVLAEICSRAGRYPVVAGDQLLLVPLSGNDDGEPLELELGVNLHSAELELSQEPSFRSADVAGWHPDPAAAVRGRAEDRGARAEVKADPAPAIVGGGGPLQRRNELHREAAAAEALGQAELDVRSAAEATAELVADGDPALRPGQRIRLRGVAAEFEGTYTVCTAAHKIDATGYESAVSTRPPGPPAARAADVATLGIVTGTEDPQQLGRVRVSLPAYPDLATAWAPVLVAGAGPDKGAVVLPATGDHVLTLLLAADPGNAVVLGGLYGTHQAPDAAVPGPRGGRYTLRTADGQQVMLDGAGHRLALADGHGSTIELGPDLLRISSATDLTLEAPGQALRIRARSVDFEEAP</sequence>
<feature type="non-terminal residue" evidence="2">
    <location>
        <position position="1"/>
    </location>
</feature>
<comment type="caution">
    <text evidence="2">The sequence shown here is derived from an EMBL/GenBank/DDBJ whole genome shotgun (WGS) entry which is preliminary data.</text>
</comment>
<dbReference type="Proteomes" id="UP000010729">
    <property type="component" value="Unassembled WGS sequence"/>
</dbReference>
<evidence type="ECO:0000313" key="3">
    <source>
        <dbReference type="Proteomes" id="UP000010729"/>
    </source>
</evidence>
<feature type="domain" description="Gp5/Type VI secretion system Vgr protein OB-fold" evidence="1">
    <location>
        <begin position="295"/>
        <end position="367"/>
    </location>
</feature>
<proteinExistence type="predicted"/>
<dbReference type="RefSeq" id="WP_005275316.1">
    <property type="nucleotide sequence ID" value="NZ_ANPE02000319.1"/>
</dbReference>
<evidence type="ECO:0000313" key="2">
    <source>
        <dbReference type="EMBL" id="EMY32213.1"/>
    </source>
</evidence>
<dbReference type="SUPFAM" id="SSF69279">
    <property type="entry name" value="Phage tail proteins"/>
    <property type="match status" value="1"/>
</dbReference>
<reference evidence="2 3" key="1">
    <citation type="journal article" date="2013" name="Genome Announc.">
        <title>Draft Genome Sequence of Arthrobacter crystallopoietes Strain BAB-32, Revealing Genes for Bioremediation.</title>
        <authorList>
            <person name="Joshi M.N."/>
            <person name="Pandit A.S."/>
            <person name="Sharma A."/>
            <person name="Pandya R.V."/>
            <person name="Desai S.M."/>
            <person name="Saxena A.K."/>
            <person name="Bagatharia S.B."/>
        </authorList>
    </citation>
    <scope>NUCLEOTIDE SEQUENCE [LARGE SCALE GENOMIC DNA]</scope>
    <source>
        <strain evidence="2 3">BAB-32</strain>
    </source>
</reference>
<accession>N1V1U4</accession>
<dbReference type="Pfam" id="PF04717">
    <property type="entry name" value="Phage_base_V"/>
    <property type="match status" value="1"/>
</dbReference>
<dbReference type="EMBL" id="ANPE02000319">
    <property type="protein sequence ID" value="EMY32213.1"/>
    <property type="molecule type" value="Genomic_DNA"/>
</dbReference>
<dbReference type="InterPro" id="IPR006531">
    <property type="entry name" value="Gp5/Vgr_OB"/>
</dbReference>
<organism evidence="2 3">
    <name type="scientific">Arthrobacter crystallopoietes BAB-32</name>
    <dbReference type="NCBI Taxonomy" id="1246476"/>
    <lineage>
        <taxon>Bacteria</taxon>
        <taxon>Bacillati</taxon>
        <taxon>Actinomycetota</taxon>
        <taxon>Actinomycetes</taxon>
        <taxon>Micrococcales</taxon>
        <taxon>Micrococcaceae</taxon>
        <taxon>Crystallibacter</taxon>
    </lineage>
</organism>
<protein>
    <recommendedName>
        <fullName evidence="1">Gp5/Type VI secretion system Vgr protein OB-fold domain-containing protein</fullName>
    </recommendedName>
</protein>
<dbReference type="InterPro" id="IPR037026">
    <property type="entry name" value="Vgr_OB-fold_dom_sf"/>
</dbReference>
<dbReference type="SUPFAM" id="SSF69255">
    <property type="entry name" value="gp5 N-terminal domain-like"/>
    <property type="match status" value="1"/>
</dbReference>
<evidence type="ECO:0000259" key="1">
    <source>
        <dbReference type="Pfam" id="PF04717"/>
    </source>
</evidence>
<dbReference type="Gene3D" id="2.40.50.230">
    <property type="entry name" value="Gp5 N-terminal domain"/>
    <property type="match status" value="1"/>
</dbReference>
<name>N1V1U4_9MICC</name>
<dbReference type="AlphaFoldDB" id="N1V1U4"/>
<keyword evidence="3" id="KW-1185">Reference proteome</keyword>